<name>A0A517LG75_9PEZI</name>
<dbReference type="AlphaFoldDB" id="A0A517LG75"/>
<gene>
    <name evidence="1" type="ORF">FKW77_008025</name>
</gene>
<dbReference type="EMBL" id="CP042195">
    <property type="protein sequence ID" value="QDS74566.1"/>
    <property type="molecule type" value="Genomic_DNA"/>
</dbReference>
<keyword evidence="2" id="KW-1185">Reference proteome</keyword>
<evidence type="ECO:0000313" key="2">
    <source>
        <dbReference type="Proteomes" id="UP000316270"/>
    </source>
</evidence>
<accession>A0A517LG75</accession>
<dbReference type="OrthoDB" id="3933214at2759"/>
<proteinExistence type="predicted"/>
<dbReference type="Proteomes" id="UP000316270">
    <property type="component" value="Chromosome 11"/>
</dbReference>
<sequence length="182" mass="20608">MATRASNADAAAGKPLSTPPNLLTIARELRQQILSEVFQGHIQKDLIECVLFCASDDELRRCNRNPSSIIRQAQHLILALPELQDDIIFAEQKTLQSFDGKLEALTEIAKEVILADHRRDGAGYFGGDTIQIYMRMGGELKPGRTGKENLNAMEIWQREKFDSAFNNLQPPELRDLDRMYEH</sequence>
<organism evidence="1 2">
    <name type="scientific">Venturia effusa</name>
    <dbReference type="NCBI Taxonomy" id="50376"/>
    <lineage>
        <taxon>Eukaryota</taxon>
        <taxon>Fungi</taxon>
        <taxon>Dikarya</taxon>
        <taxon>Ascomycota</taxon>
        <taxon>Pezizomycotina</taxon>
        <taxon>Dothideomycetes</taxon>
        <taxon>Pleosporomycetidae</taxon>
        <taxon>Venturiales</taxon>
        <taxon>Venturiaceae</taxon>
        <taxon>Venturia</taxon>
    </lineage>
</organism>
<protein>
    <submittedName>
        <fullName evidence="1">Uncharacterized protein</fullName>
    </submittedName>
</protein>
<reference evidence="1 2" key="1">
    <citation type="submission" date="2019-07" db="EMBL/GenBank/DDBJ databases">
        <title>Finished genome of Venturia effusa.</title>
        <authorList>
            <person name="Young C.A."/>
            <person name="Cox M.P."/>
            <person name="Ganley A.R.D."/>
            <person name="David W.J."/>
        </authorList>
    </citation>
    <scope>NUCLEOTIDE SEQUENCE [LARGE SCALE GENOMIC DNA]</scope>
    <source>
        <strain evidence="2">albino</strain>
    </source>
</reference>
<evidence type="ECO:0000313" key="1">
    <source>
        <dbReference type="EMBL" id="QDS74566.1"/>
    </source>
</evidence>